<comment type="caution">
    <text evidence="6">Lacks conserved residue(s) required for the propagation of feature annotation.</text>
</comment>
<dbReference type="InterPro" id="IPR016201">
    <property type="entry name" value="PSI"/>
</dbReference>
<organism evidence="9 10">
    <name type="scientific">Conger conger</name>
    <name type="common">Conger eel</name>
    <name type="synonym">Muraena conger</name>
    <dbReference type="NCBI Taxonomy" id="82655"/>
    <lineage>
        <taxon>Eukaryota</taxon>
        <taxon>Metazoa</taxon>
        <taxon>Chordata</taxon>
        <taxon>Craniata</taxon>
        <taxon>Vertebrata</taxon>
        <taxon>Euteleostomi</taxon>
        <taxon>Actinopterygii</taxon>
        <taxon>Neopterygii</taxon>
        <taxon>Teleostei</taxon>
        <taxon>Anguilliformes</taxon>
        <taxon>Congridae</taxon>
        <taxon>Conger</taxon>
    </lineage>
</organism>
<accession>A0A9Q1DJR3</accession>
<dbReference type="GO" id="GO:0009897">
    <property type="term" value="C:external side of plasma membrane"/>
    <property type="evidence" value="ECO:0007669"/>
    <property type="project" value="TreeGrafter"/>
</dbReference>
<keyword evidence="3" id="KW-0472">Membrane</keyword>
<dbReference type="GO" id="GO:0001755">
    <property type="term" value="P:neural crest cell migration"/>
    <property type="evidence" value="ECO:0007669"/>
    <property type="project" value="TreeGrafter"/>
</dbReference>
<dbReference type="GO" id="GO:0030215">
    <property type="term" value="F:semaphorin receptor binding"/>
    <property type="evidence" value="ECO:0007669"/>
    <property type="project" value="InterPro"/>
</dbReference>
<dbReference type="AlphaFoldDB" id="A0A9Q1DJR3"/>
<name>A0A9Q1DJR3_CONCO</name>
<protein>
    <recommendedName>
        <fullName evidence="11">Semaphorin-7A-like</fullName>
    </recommendedName>
</protein>
<dbReference type="Gene3D" id="2.130.10.10">
    <property type="entry name" value="YVTN repeat-like/Quinoprotein amine dehydrogenase"/>
    <property type="match status" value="1"/>
</dbReference>
<evidence type="ECO:0000256" key="1">
    <source>
        <dbReference type="ARBA" id="ARBA00004370"/>
    </source>
</evidence>
<dbReference type="InterPro" id="IPR036352">
    <property type="entry name" value="Semap_dom_sf"/>
</dbReference>
<dbReference type="SMART" id="SM00630">
    <property type="entry name" value="Sema"/>
    <property type="match status" value="1"/>
</dbReference>
<dbReference type="InterPro" id="IPR002165">
    <property type="entry name" value="Plexin_repeat"/>
</dbReference>
<dbReference type="GO" id="GO:0007411">
    <property type="term" value="P:axon guidance"/>
    <property type="evidence" value="ECO:0007669"/>
    <property type="project" value="TreeGrafter"/>
</dbReference>
<dbReference type="PANTHER" id="PTHR11036">
    <property type="entry name" value="SEMAPHORIN"/>
    <property type="match status" value="1"/>
</dbReference>
<dbReference type="EMBL" id="JAFJMO010000007">
    <property type="protein sequence ID" value="KAJ8272275.1"/>
    <property type="molecule type" value="Genomic_DNA"/>
</dbReference>
<evidence type="ECO:0000259" key="7">
    <source>
        <dbReference type="PROSITE" id="PS50835"/>
    </source>
</evidence>
<evidence type="ECO:0000313" key="10">
    <source>
        <dbReference type="Proteomes" id="UP001152803"/>
    </source>
</evidence>
<dbReference type="InterPro" id="IPR007110">
    <property type="entry name" value="Ig-like_dom"/>
</dbReference>
<evidence type="ECO:0000256" key="3">
    <source>
        <dbReference type="ARBA" id="ARBA00023136"/>
    </source>
</evidence>
<evidence type="ECO:0000259" key="8">
    <source>
        <dbReference type="PROSITE" id="PS51004"/>
    </source>
</evidence>
<dbReference type="SUPFAM" id="SSF101912">
    <property type="entry name" value="Sema domain"/>
    <property type="match status" value="1"/>
</dbReference>
<proteinExistence type="inferred from homology"/>
<dbReference type="PANTHER" id="PTHR11036:SF80">
    <property type="entry name" value="SEMAPHORIN-7A"/>
    <property type="match status" value="1"/>
</dbReference>
<dbReference type="PROSITE" id="PS51004">
    <property type="entry name" value="SEMA"/>
    <property type="match status" value="1"/>
</dbReference>
<comment type="similarity">
    <text evidence="2">Belongs to the semaphorin family.</text>
</comment>
<dbReference type="GO" id="GO:0007229">
    <property type="term" value="P:integrin-mediated signaling pathway"/>
    <property type="evidence" value="ECO:0007669"/>
    <property type="project" value="TreeGrafter"/>
</dbReference>
<sequence>MAAHHAGEALRWGQIPSRCLLNSTCTSSQVKSRMMTPSIIPLLQKKRTDSPRGCPGDSSSWGGMLKLGKLLQDPPPPVTGRVPSASFYCWLNSLFVQATLTPNLSPHHPATSGSFLRPFSILRICSLVPDPNTPLPPPSTTPNIPPFHPPPSTTPPSNTLCDLQAVTSISSVASANDNPRVVLADRDVPIKRYSLPVNNSRIELLEGFHDNRIFVGGHGRIWYIDFDGNKTKEVKFPMLERKRSRKLEISDSKPAAACNYEYDVTTLHSINATLLLVCASNGQDPKCCYMSTKELKCSEDLKASGIAPLNVTEQAPSLYLEGDVYAAVNVGNSLAIRRIGRRNSIWPDIDKKEQRYVSMAFSGPREDPLQDRVYTFLLQKSSNEDMDASPWTSWVTQVCKADLGGSKAFLQQAWTSRLSARLSCGIRDGKLFFNQLLDVTVLRGANWKESRVYGLFKNRWGKTAVCVYTMADIDHVFKTSDFKGFTGTVPEPRPGEQCVRDSTTLPTNVLKHIKENPDMKDWVWPVQGSGPLMVSDNHYRHIRVDRVEGAGHGQRKRNYTVLFLSLDSGSVHKVLEHAGGSFIIAELQLFSNRSSIQKLLLPLSSRKLYVSSSREVVEVDLQGCQRYGPQCEDCVLARDPYCSWDGTHCTGTGTDKTRIQIQDVEHGNHFLCMQEGGEMAESYPLQVSSGASAMPVRSDNVPLPSYYILKCPMSSSHADYFWLHDGRHRECLLSEGSCLLPVVSGKPDQEGSYECKSTEGGYVRTLARYQLSKESRVPGLTPSLPALACLLLSLALIL</sequence>
<comment type="subcellular location">
    <subcellularLocation>
        <location evidence="1">Membrane</location>
    </subcellularLocation>
</comment>
<comment type="caution">
    <text evidence="9">The sequence shown here is derived from an EMBL/GenBank/DDBJ whole genome shotgun (WGS) entry which is preliminary data.</text>
</comment>
<dbReference type="SMART" id="SM00423">
    <property type="entry name" value="PSI"/>
    <property type="match status" value="1"/>
</dbReference>
<dbReference type="GO" id="GO:0030335">
    <property type="term" value="P:positive regulation of cell migration"/>
    <property type="evidence" value="ECO:0007669"/>
    <property type="project" value="TreeGrafter"/>
</dbReference>
<evidence type="ECO:0000256" key="2">
    <source>
        <dbReference type="ARBA" id="ARBA00009492"/>
    </source>
</evidence>
<dbReference type="OrthoDB" id="9988752at2759"/>
<keyword evidence="10" id="KW-1185">Reference proteome</keyword>
<dbReference type="Pfam" id="PF01437">
    <property type="entry name" value="PSI"/>
    <property type="match status" value="1"/>
</dbReference>
<evidence type="ECO:0000313" key="9">
    <source>
        <dbReference type="EMBL" id="KAJ8272275.1"/>
    </source>
</evidence>
<evidence type="ECO:0000256" key="5">
    <source>
        <dbReference type="ARBA" id="ARBA00023180"/>
    </source>
</evidence>
<dbReference type="GO" id="GO:0005178">
    <property type="term" value="F:integrin binding"/>
    <property type="evidence" value="ECO:0007669"/>
    <property type="project" value="TreeGrafter"/>
</dbReference>
<dbReference type="SUPFAM" id="SSF103575">
    <property type="entry name" value="Plexin repeat"/>
    <property type="match status" value="1"/>
</dbReference>
<dbReference type="InterPro" id="IPR001627">
    <property type="entry name" value="Semap_dom"/>
</dbReference>
<keyword evidence="5" id="KW-0325">Glycoprotein</keyword>
<feature type="domain" description="Ig-like" evidence="7">
    <location>
        <begin position="684"/>
        <end position="772"/>
    </location>
</feature>
<dbReference type="Pfam" id="PF01403">
    <property type="entry name" value="Sema"/>
    <property type="match status" value="1"/>
</dbReference>
<evidence type="ECO:0000256" key="6">
    <source>
        <dbReference type="PROSITE-ProRule" id="PRU00352"/>
    </source>
</evidence>
<dbReference type="Gene3D" id="3.30.1680.10">
    <property type="entry name" value="ligand-binding face of the semaphorins, domain 2"/>
    <property type="match status" value="1"/>
</dbReference>
<dbReference type="InterPro" id="IPR027231">
    <property type="entry name" value="Semaphorin"/>
</dbReference>
<evidence type="ECO:0008006" key="11">
    <source>
        <dbReference type="Google" id="ProtNLM"/>
    </source>
</evidence>
<keyword evidence="4" id="KW-1015">Disulfide bond</keyword>
<evidence type="ECO:0000256" key="4">
    <source>
        <dbReference type="ARBA" id="ARBA00023157"/>
    </source>
</evidence>
<dbReference type="GO" id="GO:0050727">
    <property type="term" value="P:regulation of inflammatory response"/>
    <property type="evidence" value="ECO:0007669"/>
    <property type="project" value="TreeGrafter"/>
</dbReference>
<feature type="domain" description="Sema" evidence="8">
    <location>
        <begin position="180"/>
        <end position="621"/>
    </location>
</feature>
<gene>
    <name evidence="9" type="ORF">COCON_G00111340</name>
</gene>
<dbReference type="InterPro" id="IPR013783">
    <property type="entry name" value="Ig-like_fold"/>
</dbReference>
<dbReference type="PROSITE" id="PS50835">
    <property type="entry name" value="IG_LIKE"/>
    <property type="match status" value="1"/>
</dbReference>
<reference evidence="9" key="1">
    <citation type="journal article" date="2023" name="Science">
        <title>Genome structures resolve the early diversification of teleost fishes.</title>
        <authorList>
            <person name="Parey E."/>
            <person name="Louis A."/>
            <person name="Montfort J."/>
            <person name="Bouchez O."/>
            <person name="Roques C."/>
            <person name="Iampietro C."/>
            <person name="Lluch J."/>
            <person name="Castinel A."/>
            <person name="Donnadieu C."/>
            <person name="Desvignes T."/>
            <person name="Floi Bucao C."/>
            <person name="Jouanno E."/>
            <person name="Wen M."/>
            <person name="Mejri S."/>
            <person name="Dirks R."/>
            <person name="Jansen H."/>
            <person name="Henkel C."/>
            <person name="Chen W.J."/>
            <person name="Zahm M."/>
            <person name="Cabau C."/>
            <person name="Klopp C."/>
            <person name="Thompson A.W."/>
            <person name="Robinson-Rechavi M."/>
            <person name="Braasch I."/>
            <person name="Lecointre G."/>
            <person name="Bobe J."/>
            <person name="Postlethwait J.H."/>
            <person name="Berthelot C."/>
            <person name="Roest Crollius H."/>
            <person name="Guiguen Y."/>
        </authorList>
    </citation>
    <scope>NUCLEOTIDE SEQUENCE</scope>
    <source>
        <strain evidence="9">Concon-B</strain>
    </source>
</reference>
<dbReference type="Proteomes" id="UP001152803">
    <property type="component" value="Unassembled WGS sequence"/>
</dbReference>
<dbReference type="GO" id="GO:0071526">
    <property type="term" value="P:semaphorin-plexin signaling pathway"/>
    <property type="evidence" value="ECO:0007669"/>
    <property type="project" value="TreeGrafter"/>
</dbReference>
<dbReference type="InterPro" id="IPR015943">
    <property type="entry name" value="WD40/YVTN_repeat-like_dom_sf"/>
</dbReference>
<dbReference type="Gene3D" id="2.60.40.10">
    <property type="entry name" value="Immunoglobulins"/>
    <property type="match status" value="1"/>
</dbReference>
<dbReference type="GO" id="GO:0045499">
    <property type="term" value="F:chemorepellent activity"/>
    <property type="evidence" value="ECO:0007669"/>
    <property type="project" value="TreeGrafter"/>
</dbReference>